<dbReference type="EMBL" id="JBDXMI010000001">
    <property type="protein sequence ID" value="MEO9385317.1"/>
    <property type="molecule type" value="Genomic_DNA"/>
</dbReference>
<accession>A0ABV0IXA4</accession>
<dbReference type="RefSeq" id="WP_347936127.1">
    <property type="nucleotide sequence ID" value="NZ_JBDXMI010000001.1"/>
</dbReference>
<proteinExistence type="predicted"/>
<dbReference type="Proteomes" id="UP001462502">
    <property type="component" value="Unassembled WGS sequence"/>
</dbReference>
<protein>
    <recommendedName>
        <fullName evidence="3">Antirepressor protein C-terminal domain-containing protein</fullName>
    </recommendedName>
</protein>
<evidence type="ECO:0000313" key="1">
    <source>
        <dbReference type="EMBL" id="MEO9385317.1"/>
    </source>
</evidence>
<sequence length="161" mass="18242">MSHENVFDIVRELKELRSLGESVAAKANMLLNVVGHPVDRILAREQEHELQVPEAESRREAELMLEYLLEQVASKTYAGSYLLENGPDKRLLVKLSDLVELYVAHSGRRIVNTRFLKQWLFRRGLLSLARNGQPLEVEKTLGGRRCGHMVGIVLSRIKASA</sequence>
<name>A0ABV0IXA4_9NEIS</name>
<reference evidence="1 2" key="1">
    <citation type="submission" date="2024-05" db="EMBL/GenBank/DDBJ databases">
        <authorList>
            <person name="De Oliveira J.P."/>
            <person name="Noriler S.A."/>
            <person name="De Oliveira A.G."/>
            <person name="Sipoli D.S."/>
        </authorList>
    </citation>
    <scope>NUCLEOTIDE SEQUENCE [LARGE SCALE GENOMIC DNA]</scope>
    <source>
        <strain evidence="1 2">LABIM192</strain>
    </source>
</reference>
<evidence type="ECO:0008006" key="3">
    <source>
        <dbReference type="Google" id="ProtNLM"/>
    </source>
</evidence>
<evidence type="ECO:0000313" key="2">
    <source>
        <dbReference type="Proteomes" id="UP001462502"/>
    </source>
</evidence>
<organism evidence="1 2">
    <name type="scientific">Chromobacterium phragmitis</name>
    <dbReference type="NCBI Taxonomy" id="2202141"/>
    <lineage>
        <taxon>Bacteria</taxon>
        <taxon>Pseudomonadati</taxon>
        <taxon>Pseudomonadota</taxon>
        <taxon>Betaproteobacteria</taxon>
        <taxon>Neisseriales</taxon>
        <taxon>Chromobacteriaceae</taxon>
        <taxon>Chromobacterium</taxon>
    </lineage>
</organism>
<keyword evidence="2" id="KW-1185">Reference proteome</keyword>
<comment type="caution">
    <text evidence="1">The sequence shown here is derived from an EMBL/GenBank/DDBJ whole genome shotgun (WGS) entry which is preliminary data.</text>
</comment>
<gene>
    <name evidence="1" type="ORF">ABI908_14560</name>
</gene>